<proteinExistence type="predicted"/>
<dbReference type="SUPFAM" id="SSF46785">
    <property type="entry name" value="Winged helix' DNA-binding domain"/>
    <property type="match status" value="1"/>
</dbReference>
<dbReference type="EMBL" id="JACIBY010000003">
    <property type="protein sequence ID" value="MBB3837773.1"/>
    <property type="molecule type" value="Genomic_DNA"/>
</dbReference>
<evidence type="ECO:0000313" key="6">
    <source>
        <dbReference type="Proteomes" id="UP000541352"/>
    </source>
</evidence>
<accession>A0A7W5ZJ35</accession>
<organism evidence="5 6">
    <name type="scientific">Runella defluvii</name>
    <dbReference type="NCBI Taxonomy" id="370973"/>
    <lineage>
        <taxon>Bacteria</taxon>
        <taxon>Pseudomonadati</taxon>
        <taxon>Bacteroidota</taxon>
        <taxon>Cytophagia</taxon>
        <taxon>Cytophagales</taxon>
        <taxon>Spirosomataceae</taxon>
        <taxon>Runella</taxon>
    </lineage>
</organism>
<keyword evidence="3" id="KW-0804">Transcription</keyword>
<evidence type="ECO:0000259" key="4">
    <source>
        <dbReference type="PROSITE" id="PS50995"/>
    </source>
</evidence>
<feature type="domain" description="HTH marR-type" evidence="4">
    <location>
        <begin position="5"/>
        <end position="139"/>
    </location>
</feature>
<gene>
    <name evidence="5" type="ORF">FHS57_001770</name>
</gene>
<dbReference type="PROSITE" id="PS50995">
    <property type="entry name" value="HTH_MARR_2"/>
    <property type="match status" value="1"/>
</dbReference>
<dbReference type="Pfam" id="PF01047">
    <property type="entry name" value="MarR"/>
    <property type="match status" value="1"/>
</dbReference>
<keyword evidence="1" id="KW-0805">Transcription regulation</keyword>
<evidence type="ECO:0000313" key="5">
    <source>
        <dbReference type="EMBL" id="MBB3837773.1"/>
    </source>
</evidence>
<dbReference type="PANTHER" id="PTHR33164">
    <property type="entry name" value="TRANSCRIPTIONAL REGULATOR, MARR FAMILY"/>
    <property type="match status" value="1"/>
</dbReference>
<dbReference type="InterPro" id="IPR023187">
    <property type="entry name" value="Tscrpt_reg_MarR-type_CS"/>
</dbReference>
<dbReference type="GO" id="GO:0003677">
    <property type="term" value="F:DNA binding"/>
    <property type="evidence" value="ECO:0007669"/>
    <property type="project" value="UniProtKB-KW"/>
</dbReference>
<dbReference type="PROSITE" id="PS01117">
    <property type="entry name" value="HTH_MARR_1"/>
    <property type="match status" value="1"/>
</dbReference>
<dbReference type="InterPro" id="IPR036390">
    <property type="entry name" value="WH_DNA-bd_sf"/>
</dbReference>
<dbReference type="GO" id="GO:0003700">
    <property type="term" value="F:DNA-binding transcription factor activity"/>
    <property type="evidence" value="ECO:0007669"/>
    <property type="project" value="InterPro"/>
</dbReference>
<dbReference type="Proteomes" id="UP000541352">
    <property type="component" value="Unassembled WGS sequence"/>
</dbReference>
<dbReference type="InterPro" id="IPR036388">
    <property type="entry name" value="WH-like_DNA-bd_sf"/>
</dbReference>
<evidence type="ECO:0000256" key="3">
    <source>
        <dbReference type="ARBA" id="ARBA00023163"/>
    </source>
</evidence>
<comment type="caution">
    <text evidence="5">The sequence shown here is derived from an EMBL/GenBank/DDBJ whole genome shotgun (WGS) entry which is preliminary data.</text>
</comment>
<dbReference type="AlphaFoldDB" id="A0A7W5ZJ35"/>
<dbReference type="GO" id="GO:0006950">
    <property type="term" value="P:response to stress"/>
    <property type="evidence" value="ECO:0007669"/>
    <property type="project" value="TreeGrafter"/>
</dbReference>
<sequence length="146" mass="16862">MEKLTTSFFYNLEKTVKIYRQFFQNQFKINGFDITLDQWLILNTVAEYPDCTQNDIAEKVFKDKASVTRIIELLVQNGFLLRDIHPTNRRMFQLTITEKGLETIEKLTELVPQIRQKALEGIEPASVSAAQEMLAMIVQNCIPTSS</sequence>
<name>A0A7W5ZJ35_9BACT</name>
<dbReference type="RefSeq" id="WP_183972584.1">
    <property type="nucleotide sequence ID" value="NZ_JACIBY010000003.1"/>
</dbReference>
<dbReference type="PANTHER" id="PTHR33164:SF64">
    <property type="entry name" value="TRANSCRIPTIONAL REGULATOR SLYA"/>
    <property type="match status" value="1"/>
</dbReference>
<keyword evidence="6" id="KW-1185">Reference proteome</keyword>
<reference evidence="5 6" key="1">
    <citation type="submission" date="2020-08" db="EMBL/GenBank/DDBJ databases">
        <title>Genomic Encyclopedia of Type Strains, Phase IV (KMG-IV): sequencing the most valuable type-strain genomes for metagenomic binning, comparative biology and taxonomic classification.</title>
        <authorList>
            <person name="Goeker M."/>
        </authorList>
    </citation>
    <scope>NUCLEOTIDE SEQUENCE [LARGE SCALE GENOMIC DNA]</scope>
    <source>
        <strain evidence="5 6">DSM 17976</strain>
    </source>
</reference>
<evidence type="ECO:0000256" key="2">
    <source>
        <dbReference type="ARBA" id="ARBA00023125"/>
    </source>
</evidence>
<dbReference type="InterPro" id="IPR000835">
    <property type="entry name" value="HTH_MarR-typ"/>
</dbReference>
<dbReference type="SMART" id="SM00347">
    <property type="entry name" value="HTH_MARR"/>
    <property type="match status" value="1"/>
</dbReference>
<keyword evidence="2 5" id="KW-0238">DNA-binding</keyword>
<protein>
    <submittedName>
        <fullName evidence="5">DNA-binding MarR family transcriptional regulator</fullName>
    </submittedName>
</protein>
<evidence type="ECO:0000256" key="1">
    <source>
        <dbReference type="ARBA" id="ARBA00023015"/>
    </source>
</evidence>
<dbReference type="Gene3D" id="1.10.10.10">
    <property type="entry name" value="Winged helix-like DNA-binding domain superfamily/Winged helix DNA-binding domain"/>
    <property type="match status" value="1"/>
</dbReference>
<dbReference type="InterPro" id="IPR039422">
    <property type="entry name" value="MarR/SlyA-like"/>
</dbReference>